<sequence>MKNICFLVIILFLASCEQKKEGFKPTEKLDLILKNDKLNKAYSDFRMEDVYLSSDLENQDNFIKFINETNTNDLLSLTECEIPIVRCFAFKALVEKDYPYIRQVLFKHKNDNEFIEYGAGQCIRMKRTVSSYMMLQLDPYSKSKNKFTKIEYNKIQKEFWEK</sequence>
<organism evidence="1 2">
    <name type="scientific">Flavobacterium hydrocarbonoxydans</name>
    <dbReference type="NCBI Taxonomy" id="2683249"/>
    <lineage>
        <taxon>Bacteria</taxon>
        <taxon>Pseudomonadati</taxon>
        <taxon>Bacteroidota</taxon>
        <taxon>Flavobacteriia</taxon>
        <taxon>Flavobacteriales</taxon>
        <taxon>Flavobacteriaceae</taxon>
        <taxon>Flavobacterium</taxon>
    </lineage>
</organism>
<comment type="caution">
    <text evidence="1">The sequence shown here is derived from an EMBL/GenBank/DDBJ whole genome shotgun (WGS) entry which is preliminary data.</text>
</comment>
<gene>
    <name evidence="1" type="ORF">GON26_18470</name>
</gene>
<proteinExistence type="predicted"/>
<accession>A0A6I4NTG1</accession>
<name>A0A6I4NTG1_9FLAO</name>
<dbReference type="AlphaFoldDB" id="A0A6I4NTG1"/>
<dbReference type="EMBL" id="WSTB01000012">
    <property type="protein sequence ID" value="MWB96352.1"/>
    <property type="molecule type" value="Genomic_DNA"/>
</dbReference>
<protein>
    <recommendedName>
        <fullName evidence="3">Lipoprotein</fullName>
    </recommendedName>
</protein>
<reference evidence="1 2" key="1">
    <citation type="submission" date="2019-12" db="EMBL/GenBank/DDBJ databases">
        <authorList>
            <person name="Kim Y.S."/>
        </authorList>
    </citation>
    <scope>NUCLEOTIDE SEQUENCE [LARGE SCALE GENOMIC DNA]</scope>
    <source>
        <strain evidence="1 2">GA093</strain>
    </source>
</reference>
<dbReference type="PROSITE" id="PS51257">
    <property type="entry name" value="PROKAR_LIPOPROTEIN"/>
    <property type="match status" value="1"/>
</dbReference>
<dbReference type="RefSeq" id="WP_160376248.1">
    <property type="nucleotide sequence ID" value="NZ_WSTB01000012.1"/>
</dbReference>
<evidence type="ECO:0008006" key="3">
    <source>
        <dbReference type="Google" id="ProtNLM"/>
    </source>
</evidence>
<evidence type="ECO:0000313" key="2">
    <source>
        <dbReference type="Proteomes" id="UP000471501"/>
    </source>
</evidence>
<keyword evidence="2" id="KW-1185">Reference proteome</keyword>
<dbReference type="Proteomes" id="UP000471501">
    <property type="component" value="Unassembled WGS sequence"/>
</dbReference>
<evidence type="ECO:0000313" key="1">
    <source>
        <dbReference type="EMBL" id="MWB96352.1"/>
    </source>
</evidence>